<dbReference type="SUPFAM" id="SSF52833">
    <property type="entry name" value="Thioredoxin-like"/>
    <property type="match status" value="1"/>
</dbReference>
<protein>
    <submittedName>
        <fullName evidence="1">Disulfide bond formation protein DsbA</fullName>
    </submittedName>
</protein>
<evidence type="ECO:0000313" key="1">
    <source>
        <dbReference type="EMBL" id="PMQ20759.1"/>
    </source>
</evidence>
<dbReference type="Proteomes" id="UP000235739">
    <property type="component" value="Unassembled WGS sequence"/>
</dbReference>
<dbReference type="OMA" id="GMDAVGD"/>
<proteinExistence type="predicted"/>
<dbReference type="AlphaFoldDB" id="A0A2N7S3M7"/>
<dbReference type="GeneID" id="303185436"/>
<sequence>MAERQHVDFWFDPICPFAWATSRWIKEVEKVRDIDVTWNVMSLSMLNEGRDLPEDYRASMDSSWGPVRVIIKAAQEHGDEVKDSLYTAMGELFHYEKIEDRDEVVAKALEKVGLPAELAEAAHTDANDEALRASHEVGINKVGQDVGTPIVAVDGVAFFGPVITRVPTGEDAGKMFDAAAQLASFPYFFEMKRTRSESPVFD</sequence>
<reference evidence="2 4" key="2">
    <citation type="submission" date="2019-03" db="EMBL/GenBank/DDBJ databases">
        <title>Glutamicibacter sp. LJH19 genome.</title>
        <authorList>
            <person name="Sinai Borker S."/>
            <person name="Kumar R."/>
        </authorList>
    </citation>
    <scope>NUCLEOTIDE SEQUENCE [LARGE SCALE GENOMIC DNA]</scope>
    <source>
        <strain evidence="2 4">LJH19</strain>
    </source>
</reference>
<reference evidence="1 3" key="1">
    <citation type="journal article" date="2017" name="Elife">
        <title>Extensive horizontal gene transfer in cheese-associated bacteria.</title>
        <authorList>
            <person name="Bonham K.S."/>
            <person name="Wolfe B.E."/>
            <person name="Dutton R.J."/>
        </authorList>
    </citation>
    <scope>NUCLEOTIDE SEQUENCE [LARGE SCALE GENOMIC DNA]</scope>
    <source>
        <strain evidence="1 3">JB182</strain>
    </source>
</reference>
<dbReference type="Gene3D" id="3.40.30.10">
    <property type="entry name" value="Glutaredoxin"/>
    <property type="match status" value="1"/>
</dbReference>
<gene>
    <name evidence="1" type="ORF">CIK84_03985</name>
    <name evidence="2" type="ORF">EXY26_08330</name>
</gene>
<comment type="caution">
    <text evidence="1">The sequence shown here is derived from an EMBL/GenBank/DDBJ whole genome shotgun (WGS) entry which is preliminary data.</text>
</comment>
<dbReference type="InterPro" id="IPR036249">
    <property type="entry name" value="Thioredoxin-like_sf"/>
</dbReference>
<evidence type="ECO:0000313" key="2">
    <source>
        <dbReference type="EMBL" id="TFH56995.1"/>
    </source>
</evidence>
<dbReference type="Proteomes" id="UP000297638">
    <property type="component" value="Unassembled WGS sequence"/>
</dbReference>
<organism evidence="1 3">
    <name type="scientific">Glutamicibacter arilaitensis</name>
    <dbReference type="NCBI Taxonomy" id="256701"/>
    <lineage>
        <taxon>Bacteria</taxon>
        <taxon>Bacillati</taxon>
        <taxon>Actinomycetota</taxon>
        <taxon>Actinomycetes</taxon>
        <taxon>Micrococcales</taxon>
        <taxon>Micrococcaceae</taxon>
        <taxon>Glutamicibacter</taxon>
    </lineage>
</organism>
<dbReference type="EMBL" id="SPDS01000001">
    <property type="protein sequence ID" value="TFH56995.1"/>
    <property type="molecule type" value="Genomic_DNA"/>
</dbReference>
<dbReference type="InterPro" id="IPR053977">
    <property type="entry name" value="Rv2466c-like"/>
</dbReference>
<evidence type="ECO:0000313" key="3">
    <source>
        <dbReference type="Proteomes" id="UP000235739"/>
    </source>
</evidence>
<dbReference type="Pfam" id="PF22234">
    <property type="entry name" value="Rv2466c-like"/>
    <property type="match status" value="1"/>
</dbReference>
<accession>A0A2N7S3M7</accession>
<evidence type="ECO:0000313" key="4">
    <source>
        <dbReference type="Proteomes" id="UP000297638"/>
    </source>
</evidence>
<dbReference type="EMBL" id="PNQX01000001">
    <property type="protein sequence ID" value="PMQ20759.1"/>
    <property type="molecule type" value="Genomic_DNA"/>
</dbReference>
<dbReference type="RefSeq" id="WP_013349194.1">
    <property type="nucleotide sequence ID" value="NZ_JABUYH010000001.1"/>
</dbReference>
<name>A0A2N7S3M7_9MICC</name>